<keyword evidence="2" id="KW-1133">Transmembrane helix</keyword>
<sequence length="255" mass="29347">MKGKIVVMVLLILLSLQPLAYAKTTSWDSLNNLSDEALQLTKQERYEEAAALLEQFPQKLEQSRHDTVNLSPENIRMLTAIHQEAVGALANDGLEKVEKVRKIIRFRLLVDALQSEHQPLWTEMEGSIMGAFSQLKTAAADGDSLAFQNDFHSFLDQYETILPSVQVDIRREYVQRMDAHLAFLNQTEAVNEESRLKQLDQMEQDLQNLFHKMKEEEVNPSLIWMMVTTGSVIIFTLSYVAWRKYRGDKIQYTTP</sequence>
<feature type="coiled-coil region" evidence="1">
    <location>
        <begin position="189"/>
        <end position="219"/>
    </location>
</feature>
<comment type="caution">
    <text evidence="4">The sequence shown here is derived from an EMBL/GenBank/DDBJ whole genome shotgun (WGS) entry which is preliminary data.</text>
</comment>
<reference evidence="5" key="1">
    <citation type="journal article" date="2019" name="Int. J. Syst. Evol. Microbiol.">
        <title>The Global Catalogue of Microorganisms (GCM) 10K type strain sequencing project: providing services to taxonomists for standard genome sequencing and annotation.</title>
        <authorList>
            <consortium name="The Broad Institute Genomics Platform"/>
            <consortium name="The Broad Institute Genome Sequencing Center for Infectious Disease"/>
            <person name="Wu L."/>
            <person name="Ma J."/>
        </authorList>
    </citation>
    <scope>NUCLEOTIDE SEQUENCE [LARGE SCALE GENOMIC DNA]</scope>
    <source>
        <strain evidence="5">CCUG 61889</strain>
    </source>
</reference>
<keyword evidence="2" id="KW-0472">Membrane</keyword>
<dbReference type="NCBIfam" id="TIGR02878">
    <property type="entry name" value="spore_ypjB"/>
    <property type="match status" value="1"/>
</dbReference>
<organism evidence="4 5">
    <name type="scientific">Bacillus songklensis</name>
    <dbReference type="NCBI Taxonomy" id="1069116"/>
    <lineage>
        <taxon>Bacteria</taxon>
        <taxon>Bacillati</taxon>
        <taxon>Bacillota</taxon>
        <taxon>Bacilli</taxon>
        <taxon>Bacillales</taxon>
        <taxon>Bacillaceae</taxon>
        <taxon>Bacillus</taxon>
    </lineage>
</organism>
<accession>A0ABV8B1Y2</accession>
<protein>
    <submittedName>
        <fullName evidence="4">Sporulation protein YpjB</fullName>
    </submittedName>
</protein>
<evidence type="ECO:0000256" key="2">
    <source>
        <dbReference type="SAM" id="Phobius"/>
    </source>
</evidence>
<dbReference type="InterPro" id="IPR014231">
    <property type="entry name" value="Spore_YpjB"/>
</dbReference>
<name>A0ABV8B1Y2_9BACI</name>
<proteinExistence type="predicted"/>
<feature type="chain" id="PRO_5047460278" evidence="3">
    <location>
        <begin position="23"/>
        <end position="255"/>
    </location>
</feature>
<evidence type="ECO:0000313" key="5">
    <source>
        <dbReference type="Proteomes" id="UP001595752"/>
    </source>
</evidence>
<evidence type="ECO:0000256" key="3">
    <source>
        <dbReference type="SAM" id="SignalP"/>
    </source>
</evidence>
<gene>
    <name evidence="4" type="primary">ypjB</name>
    <name evidence="4" type="ORF">ACFOU2_12315</name>
</gene>
<dbReference type="EMBL" id="JBHRZT010000052">
    <property type="protein sequence ID" value="MFC3884231.1"/>
    <property type="molecule type" value="Genomic_DNA"/>
</dbReference>
<feature type="transmembrane region" description="Helical" evidence="2">
    <location>
        <begin position="222"/>
        <end position="242"/>
    </location>
</feature>
<feature type="signal peptide" evidence="3">
    <location>
        <begin position="1"/>
        <end position="22"/>
    </location>
</feature>
<keyword evidence="5" id="KW-1185">Reference proteome</keyword>
<keyword evidence="2" id="KW-0812">Transmembrane</keyword>
<dbReference type="Pfam" id="PF09577">
    <property type="entry name" value="Spore_YpjB"/>
    <property type="match status" value="1"/>
</dbReference>
<dbReference type="RefSeq" id="WP_377915485.1">
    <property type="nucleotide sequence ID" value="NZ_JBHRZT010000052.1"/>
</dbReference>
<evidence type="ECO:0000256" key="1">
    <source>
        <dbReference type="SAM" id="Coils"/>
    </source>
</evidence>
<keyword evidence="1" id="KW-0175">Coiled coil</keyword>
<dbReference type="Proteomes" id="UP001595752">
    <property type="component" value="Unassembled WGS sequence"/>
</dbReference>
<keyword evidence="3" id="KW-0732">Signal</keyword>
<evidence type="ECO:0000313" key="4">
    <source>
        <dbReference type="EMBL" id="MFC3884231.1"/>
    </source>
</evidence>